<dbReference type="AlphaFoldDB" id="A0A433D0A7"/>
<comment type="caution">
    <text evidence="3">The sequence shown here is derived from an EMBL/GenBank/DDBJ whole genome shotgun (WGS) entry which is preliminary data.</text>
</comment>
<feature type="domain" description="SigF-like NTF2-like" evidence="2">
    <location>
        <begin position="21"/>
        <end position="107"/>
    </location>
</feature>
<name>A0A433D0A7_9FUNG</name>
<dbReference type="InterPro" id="IPR057514">
    <property type="entry name" value="NTF2_SigF"/>
</dbReference>
<evidence type="ECO:0000313" key="4">
    <source>
        <dbReference type="Proteomes" id="UP000268093"/>
    </source>
</evidence>
<keyword evidence="4" id="KW-1185">Reference proteome</keyword>
<dbReference type="Pfam" id="PF24840">
    <property type="entry name" value="NTF2_SigF"/>
    <property type="match status" value="1"/>
</dbReference>
<evidence type="ECO:0000313" key="3">
    <source>
        <dbReference type="EMBL" id="RUP44269.1"/>
    </source>
</evidence>
<evidence type="ECO:0000256" key="1">
    <source>
        <dbReference type="SAM" id="SignalP"/>
    </source>
</evidence>
<keyword evidence="1" id="KW-0732">Signal</keyword>
<dbReference type="EMBL" id="RBNI01009245">
    <property type="protein sequence ID" value="RUP44269.1"/>
    <property type="molecule type" value="Genomic_DNA"/>
</dbReference>
<dbReference type="OrthoDB" id="2344312at2759"/>
<feature type="chain" id="PRO_5018998148" description="SigF-like NTF2-like domain-containing protein" evidence="1">
    <location>
        <begin position="19"/>
        <end position="134"/>
    </location>
</feature>
<dbReference type="Proteomes" id="UP000268093">
    <property type="component" value="Unassembled WGS sequence"/>
</dbReference>
<protein>
    <recommendedName>
        <fullName evidence="2">SigF-like NTF2-like domain-containing protein</fullName>
    </recommendedName>
</protein>
<organism evidence="3 4">
    <name type="scientific">Jimgerdemannia flammicorona</name>
    <dbReference type="NCBI Taxonomy" id="994334"/>
    <lineage>
        <taxon>Eukaryota</taxon>
        <taxon>Fungi</taxon>
        <taxon>Fungi incertae sedis</taxon>
        <taxon>Mucoromycota</taxon>
        <taxon>Mucoromycotina</taxon>
        <taxon>Endogonomycetes</taxon>
        <taxon>Endogonales</taxon>
        <taxon>Endogonaceae</taxon>
        <taxon>Jimgerdemannia</taxon>
    </lineage>
</organism>
<sequence length="134" mass="15444">MLFLISPYSLLMSWLCTAASKRHFRANSEYHNPFVEVRRGENSRDDVLALYQWWKASHWQVHATTHNVLFNTTAQRAVTLLLSFVEMRIRVTTIWNMARNETGEYQIPLKTCFATSFLGNACSSSLGKRLQGSL</sequence>
<evidence type="ECO:0000259" key="2">
    <source>
        <dbReference type="Pfam" id="PF24840"/>
    </source>
</evidence>
<gene>
    <name evidence="3" type="ORF">BC936DRAFT_149697</name>
</gene>
<accession>A0A433D0A7</accession>
<feature type="signal peptide" evidence="1">
    <location>
        <begin position="1"/>
        <end position="18"/>
    </location>
</feature>
<proteinExistence type="predicted"/>
<reference evidence="3 4" key="1">
    <citation type="journal article" date="2018" name="New Phytol.">
        <title>Phylogenomics of Endogonaceae and evolution of mycorrhizas within Mucoromycota.</title>
        <authorList>
            <person name="Chang Y."/>
            <person name="Desiro A."/>
            <person name="Na H."/>
            <person name="Sandor L."/>
            <person name="Lipzen A."/>
            <person name="Clum A."/>
            <person name="Barry K."/>
            <person name="Grigoriev I.V."/>
            <person name="Martin F.M."/>
            <person name="Stajich J.E."/>
            <person name="Smith M.E."/>
            <person name="Bonito G."/>
            <person name="Spatafora J.W."/>
        </authorList>
    </citation>
    <scope>NUCLEOTIDE SEQUENCE [LARGE SCALE GENOMIC DNA]</scope>
    <source>
        <strain evidence="3 4">GMNB39</strain>
    </source>
</reference>